<evidence type="ECO:0000259" key="9">
    <source>
        <dbReference type="Pfam" id="PF13231"/>
    </source>
</evidence>
<evidence type="ECO:0000256" key="3">
    <source>
        <dbReference type="ARBA" id="ARBA00022676"/>
    </source>
</evidence>
<dbReference type="InterPro" id="IPR038731">
    <property type="entry name" value="RgtA/B/C-like"/>
</dbReference>
<comment type="subcellular location">
    <subcellularLocation>
        <location evidence="1">Cell membrane</location>
        <topology evidence="1">Multi-pass membrane protein</topology>
    </subcellularLocation>
</comment>
<feature type="transmembrane region" description="Helical" evidence="8">
    <location>
        <begin position="163"/>
        <end position="182"/>
    </location>
</feature>
<dbReference type="PANTHER" id="PTHR33908:SF11">
    <property type="entry name" value="MEMBRANE PROTEIN"/>
    <property type="match status" value="1"/>
</dbReference>
<name>A0A2M7GZC9_9BACT</name>
<reference evidence="11" key="1">
    <citation type="submission" date="2017-09" db="EMBL/GenBank/DDBJ databases">
        <title>Depth-based differentiation of microbial function through sediment-hosted aquifers and enrichment of novel symbionts in the deep terrestrial subsurface.</title>
        <authorList>
            <person name="Probst A.J."/>
            <person name="Ladd B."/>
            <person name="Jarett J.K."/>
            <person name="Geller-Mcgrath D.E."/>
            <person name="Sieber C.M.K."/>
            <person name="Emerson J.B."/>
            <person name="Anantharaman K."/>
            <person name="Thomas B.C."/>
            <person name="Malmstrom R."/>
            <person name="Stieglmeier M."/>
            <person name="Klingl A."/>
            <person name="Woyke T."/>
            <person name="Ryan C.M."/>
            <person name="Banfield J.F."/>
        </authorList>
    </citation>
    <scope>NUCLEOTIDE SEQUENCE [LARGE SCALE GENOMIC DNA]</scope>
</reference>
<evidence type="ECO:0000313" key="10">
    <source>
        <dbReference type="EMBL" id="PIW33846.1"/>
    </source>
</evidence>
<dbReference type="GO" id="GO:0005886">
    <property type="term" value="C:plasma membrane"/>
    <property type="evidence" value="ECO:0007669"/>
    <property type="project" value="UniProtKB-SubCell"/>
</dbReference>
<feature type="transmembrane region" description="Helical" evidence="8">
    <location>
        <begin position="243"/>
        <end position="266"/>
    </location>
</feature>
<evidence type="ECO:0000256" key="8">
    <source>
        <dbReference type="SAM" id="Phobius"/>
    </source>
</evidence>
<evidence type="ECO:0000256" key="2">
    <source>
        <dbReference type="ARBA" id="ARBA00022475"/>
    </source>
</evidence>
<keyword evidence="4" id="KW-0808">Transferase</keyword>
<keyword evidence="2" id="KW-1003">Cell membrane</keyword>
<dbReference type="InterPro" id="IPR050297">
    <property type="entry name" value="LipidA_mod_glycosyltrf_83"/>
</dbReference>
<comment type="caution">
    <text evidence="10">The sequence shown here is derived from an EMBL/GenBank/DDBJ whole genome shotgun (WGS) entry which is preliminary data.</text>
</comment>
<feature type="domain" description="Glycosyltransferase RgtA/B/C/D-like" evidence="9">
    <location>
        <begin position="50"/>
        <end position="211"/>
    </location>
</feature>
<feature type="transmembrane region" description="Helical" evidence="8">
    <location>
        <begin position="103"/>
        <end position="124"/>
    </location>
</feature>
<dbReference type="EMBL" id="PFFY01000113">
    <property type="protein sequence ID" value="PIW33846.1"/>
    <property type="molecule type" value="Genomic_DNA"/>
</dbReference>
<keyword evidence="7 8" id="KW-0472">Membrane</keyword>
<dbReference type="GO" id="GO:0009103">
    <property type="term" value="P:lipopolysaccharide biosynthetic process"/>
    <property type="evidence" value="ECO:0007669"/>
    <property type="project" value="UniProtKB-ARBA"/>
</dbReference>
<feature type="transmembrane region" description="Helical" evidence="8">
    <location>
        <begin position="329"/>
        <end position="351"/>
    </location>
</feature>
<proteinExistence type="predicted"/>
<dbReference type="GO" id="GO:0016763">
    <property type="term" value="F:pentosyltransferase activity"/>
    <property type="evidence" value="ECO:0007669"/>
    <property type="project" value="TreeGrafter"/>
</dbReference>
<feature type="transmembrane region" description="Helical" evidence="8">
    <location>
        <begin position="194"/>
        <end position="213"/>
    </location>
</feature>
<protein>
    <recommendedName>
        <fullName evidence="9">Glycosyltransferase RgtA/B/C/D-like domain-containing protein</fullName>
    </recommendedName>
</protein>
<keyword evidence="3" id="KW-0328">Glycosyltransferase</keyword>
<evidence type="ECO:0000256" key="4">
    <source>
        <dbReference type="ARBA" id="ARBA00022679"/>
    </source>
</evidence>
<feature type="transmembrane region" description="Helical" evidence="8">
    <location>
        <begin position="278"/>
        <end position="298"/>
    </location>
</feature>
<evidence type="ECO:0000256" key="1">
    <source>
        <dbReference type="ARBA" id="ARBA00004651"/>
    </source>
</evidence>
<keyword evidence="5 8" id="KW-0812">Transmembrane</keyword>
<evidence type="ECO:0000256" key="6">
    <source>
        <dbReference type="ARBA" id="ARBA00022989"/>
    </source>
</evidence>
<sequence length="507" mass="58783">MKNYRYRWGLAVLLLLVTGFRLWYIQQIPISADEAYFWQWSRHLSLCYYDQPPMIAYFIFLFTHLGRSNLLFIRLLAPLFMAATSLVMHFLARDISGKEEIGFACASLVLITPVFALGALLALVEAPLTFFWILTLYFVYQAVCRNRHSCWYAAGASLGLGMLTKYLILLLVPSIFLFLLSSPKNRQHFKSKKLWLSLLIALFIFSPVIFWNAKHHWVNFIFNFTQRHSSASLSLHPQYFGEFLAGQAGIISPLLFILLLYAIIIGGEQGMKERNNKLLFLFFGSATTLFLFAVYSLFDRPSPHWPANAYLSGFILLFLVLHQIKWKKAFSVLLVVATFFSLSFTVILHLLPLRPNILDRFIREKNAEESNEFISFLSNWPKTLGEKIGEIKEEMEKKNKTFILCRGFALAGYLSFYTPKQEETYCLFQETLQGQAYRYWQNLNAHKGEDALYMETGEKSAYLERLRNAFITIKKEPLFIISKDGKIIKKISIYRAYNFQGSEFISD</sequence>
<accession>A0A2M7GZC9</accession>
<evidence type="ECO:0000256" key="5">
    <source>
        <dbReference type="ARBA" id="ARBA00022692"/>
    </source>
</evidence>
<dbReference type="AlphaFoldDB" id="A0A2M7GZC9"/>
<feature type="transmembrane region" description="Helical" evidence="8">
    <location>
        <begin position="71"/>
        <end position="91"/>
    </location>
</feature>
<dbReference type="Pfam" id="PF13231">
    <property type="entry name" value="PMT_2"/>
    <property type="match status" value="1"/>
</dbReference>
<dbReference type="Proteomes" id="UP000230025">
    <property type="component" value="Unassembled WGS sequence"/>
</dbReference>
<feature type="transmembrane region" description="Helical" evidence="8">
    <location>
        <begin position="6"/>
        <end position="25"/>
    </location>
</feature>
<dbReference type="PANTHER" id="PTHR33908">
    <property type="entry name" value="MANNOSYLTRANSFERASE YKCB-RELATED"/>
    <property type="match status" value="1"/>
</dbReference>
<evidence type="ECO:0000313" key="11">
    <source>
        <dbReference type="Proteomes" id="UP000230025"/>
    </source>
</evidence>
<gene>
    <name evidence="10" type="ORF">COW28_02405</name>
</gene>
<feature type="transmembrane region" description="Helical" evidence="8">
    <location>
        <begin position="304"/>
        <end position="322"/>
    </location>
</feature>
<keyword evidence="6 8" id="KW-1133">Transmembrane helix</keyword>
<evidence type="ECO:0000256" key="7">
    <source>
        <dbReference type="ARBA" id="ARBA00023136"/>
    </source>
</evidence>
<organism evidence="10 11">
    <name type="scientific">bacterium (Candidatus Ratteibacteria) CG15_BIG_FIL_POST_REV_8_21_14_020_41_12</name>
    <dbReference type="NCBI Taxonomy" id="2014291"/>
    <lineage>
        <taxon>Bacteria</taxon>
        <taxon>Candidatus Ratteibacteria</taxon>
    </lineage>
</organism>